<sequence>MLGLPGADFDSVSTETTSASATVEDCEVTVIDTPGFTDKHLTPEQLYLQIMRSTLEGSPGVHAFVIVVRVDRITEADIKLFELLPKLFEGDALKYSMVLFTHGDNLKGQSIEGLMKKNDHVSELVSMCGGRYCVFDNNTKSSKEQVRTFLDKVNEMVSANGGQYYTDQMFRMSETFFREERIQFKKGASGGGEEKKESLLKEIEPYVSFGAVGGAALALLAALAALAAAAPATLTTLAGAE</sequence>
<reference evidence="7" key="1">
    <citation type="submission" date="2025-08" db="UniProtKB">
        <authorList>
            <consortium name="RefSeq"/>
        </authorList>
    </citation>
    <scope>IDENTIFICATION</scope>
    <source>
        <tissue evidence="7">Muscle</tissue>
    </source>
</reference>
<evidence type="ECO:0000256" key="3">
    <source>
        <dbReference type="ARBA" id="ARBA00023134"/>
    </source>
</evidence>
<gene>
    <name evidence="7" type="primary">LOC104944371</name>
</gene>
<keyword evidence="6" id="KW-1185">Reference proteome</keyword>
<dbReference type="InterPro" id="IPR006703">
    <property type="entry name" value="G_AIG1"/>
</dbReference>
<evidence type="ECO:0000259" key="5">
    <source>
        <dbReference type="PROSITE" id="PS51720"/>
    </source>
</evidence>
<protein>
    <submittedName>
        <fullName evidence="7">GTPase IMAP family member 2-like</fullName>
    </submittedName>
</protein>
<feature type="transmembrane region" description="Helical" evidence="4">
    <location>
        <begin position="206"/>
        <end position="230"/>
    </location>
</feature>
<keyword evidence="2" id="KW-0547">Nucleotide-binding</keyword>
<dbReference type="Gene3D" id="3.40.50.300">
    <property type="entry name" value="P-loop containing nucleotide triphosphate hydrolases"/>
    <property type="match status" value="1"/>
</dbReference>
<dbReference type="GeneID" id="104944371"/>
<keyword evidence="4" id="KW-0812">Transmembrane</keyword>
<dbReference type="RefSeq" id="XP_010768199.1">
    <property type="nucleotide sequence ID" value="XM_010769897.1"/>
</dbReference>
<evidence type="ECO:0000256" key="4">
    <source>
        <dbReference type="SAM" id="Phobius"/>
    </source>
</evidence>
<dbReference type="GO" id="GO:0005525">
    <property type="term" value="F:GTP binding"/>
    <property type="evidence" value="ECO:0007669"/>
    <property type="project" value="UniProtKB-KW"/>
</dbReference>
<feature type="domain" description="AIG1-type G" evidence="5">
    <location>
        <begin position="1"/>
        <end position="174"/>
    </location>
</feature>
<evidence type="ECO:0000256" key="1">
    <source>
        <dbReference type="ARBA" id="ARBA00008535"/>
    </source>
</evidence>
<accession>A0A6I9MPL7</accession>
<dbReference type="PANTHER" id="PTHR10903:SF170">
    <property type="entry name" value="GTPASE IMAP FAMILY MEMBER 7"/>
    <property type="match status" value="1"/>
</dbReference>
<dbReference type="InterPro" id="IPR027417">
    <property type="entry name" value="P-loop_NTPase"/>
</dbReference>
<proteinExistence type="inferred from homology"/>
<dbReference type="InterPro" id="IPR045058">
    <property type="entry name" value="GIMA/IAN/Toc"/>
</dbReference>
<keyword evidence="4" id="KW-0472">Membrane</keyword>
<dbReference type="KEGG" id="ncc:104944371"/>
<keyword evidence="3" id="KW-0342">GTP-binding</keyword>
<evidence type="ECO:0000256" key="2">
    <source>
        <dbReference type="ARBA" id="ARBA00022741"/>
    </source>
</evidence>
<evidence type="ECO:0000313" key="6">
    <source>
        <dbReference type="Proteomes" id="UP000504611"/>
    </source>
</evidence>
<comment type="similarity">
    <text evidence="1">Belongs to the TRAFAC class TrmE-Era-EngA-EngB-Septin-like GTPase superfamily. AIG1/Toc34/Toc159-like paraseptin GTPase family. IAN subfamily.</text>
</comment>
<dbReference type="OrthoDB" id="8954335at2759"/>
<dbReference type="SUPFAM" id="SSF52540">
    <property type="entry name" value="P-loop containing nucleoside triphosphate hydrolases"/>
    <property type="match status" value="1"/>
</dbReference>
<name>A0A6I9MPL7_9TELE</name>
<keyword evidence="4" id="KW-1133">Transmembrane helix</keyword>
<dbReference type="PANTHER" id="PTHR10903">
    <property type="entry name" value="GTPASE, IMAP FAMILY MEMBER-RELATED"/>
    <property type="match status" value="1"/>
</dbReference>
<dbReference type="Proteomes" id="UP000504611">
    <property type="component" value="Unplaced"/>
</dbReference>
<dbReference type="Pfam" id="PF04548">
    <property type="entry name" value="AIG1"/>
    <property type="match status" value="1"/>
</dbReference>
<dbReference type="PROSITE" id="PS51720">
    <property type="entry name" value="G_AIG1"/>
    <property type="match status" value="1"/>
</dbReference>
<evidence type="ECO:0000313" key="7">
    <source>
        <dbReference type="RefSeq" id="XP_010768199.1"/>
    </source>
</evidence>
<organism evidence="6 7">
    <name type="scientific">Notothenia coriiceps</name>
    <name type="common">black rockcod</name>
    <dbReference type="NCBI Taxonomy" id="8208"/>
    <lineage>
        <taxon>Eukaryota</taxon>
        <taxon>Metazoa</taxon>
        <taxon>Chordata</taxon>
        <taxon>Craniata</taxon>
        <taxon>Vertebrata</taxon>
        <taxon>Euteleostomi</taxon>
        <taxon>Actinopterygii</taxon>
        <taxon>Neopterygii</taxon>
        <taxon>Teleostei</taxon>
        <taxon>Neoteleostei</taxon>
        <taxon>Acanthomorphata</taxon>
        <taxon>Eupercaria</taxon>
        <taxon>Perciformes</taxon>
        <taxon>Notothenioidei</taxon>
        <taxon>Nototheniidae</taxon>
        <taxon>Notothenia</taxon>
    </lineage>
</organism>
<dbReference type="AlphaFoldDB" id="A0A6I9MPL7"/>